<feature type="repeat" description="ANK" evidence="3">
    <location>
        <begin position="108"/>
        <end position="141"/>
    </location>
</feature>
<evidence type="ECO:0000256" key="3">
    <source>
        <dbReference type="PROSITE-ProRule" id="PRU00023"/>
    </source>
</evidence>
<accession>A0A1Y1ZL73</accession>
<evidence type="ECO:0000313" key="4">
    <source>
        <dbReference type="EMBL" id="ORY11000.1"/>
    </source>
</evidence>
<evidence type="ECO:0000256" key="2">
    <source>
        <dbReference type="ARBA" id="ARBA00023043"/>
    </source>
</evidence>
<feature type="repeat" description="ANK" evidence="3">
    <location>
        <begin position="607"/>
        <end position="639"/>
    </location>
</feature>
<dbReference type="SUPFAM" id="SSF48403">
    <property type="entry name" value="Ankyrin repeat"/>
    <property type="match status" value="2"/>
</dbReference>
<dbReference type="SMART" id="SM00248">
    <property type="entry name" value="ANK"/>
    <property type="match status" value="13"/>
</dbReference>
<organism evidence="4 5">
    <name type="scientific">Neocallimastix californiae</name>
    <dbReference type="NCBI Taxonomy" id="1754190"/>
    <lineage>
        <taxon>Eukaryota</taxon>
        <taxon>Fungi</taxon>
        <taxon>Fungi incertae sedis</taxon>
        <taxon>Chytridiomycota</taxon>
        <taxon>Chytridiomycota incertae sedis</taxon>
        <taxon>Neocallimastigomycetes</taxon>
        <taxon>Neocallimastigales</taxon>
        <taxon>Neocallimastigaceae</taxon>
        <taxon>Neocallimastix</taxon>
    </lineage>
</organism>
<keyword evidence="5" id="KW-1185">Reference proteome</keyword>
<dbReference type="AlphaFoldDB" id="A0A1Y1ZL73"/>
<reference evidence="4 5" key="1">
    <citation type="submission" date="2016-08" db="EMBL/GenBank/DDBJ databases">
        <title>A Parts List for Fungal Cellulosomes Revealed by Comparative Genomics.</title>
        <authorList>
            <consortium name="DOE Joint Genome Institute"/>
            <person name="Haitjema C.H."/>
            <person name="Gilmore S.P."/>
            <person name="Henske J.K."/>
            <person name="Solomon K.V."/>
            <person name="De Groot R."/>
            <person name="Kuo A."/>
            <person name="Mondo S.J."/>
            <person name="Salamov A.A."/>
            <person name="Labutti K."/>
            <person name="Zhao Z."/>
            <person name="Chiniquy J."/>
            <person name="Barry K."/>
            <person name="Brewer H.M."/>
            <person name="Purvine S.O."/>
            <person name="Wright A.T."/>
            <person name="Boxma B."/>
            <person name="Van Alen T."/>
            <person name="Hackstein J.H."/>
            <person name="Baker S.E."/>
            <person name="Grigoriev I.V."/>
            <person name="O'Malley M.A."/>
        </authorList>
    </citation>
    <scope>NUCLEOTIDE SEQUENCE [LARGE SCALE GENOMIC DNA]</scope>
    <source>
        <strain evidence="4 5">G1</strain>
    </source>
</reference>
<gene>
    <name evidence="4" type="ORF">LY90DRAFT_677926</name>
</gene>
<dbReference type="InterPro" id="IPR036770">
    <property type="entry name" value="Ankyrin_rpt-contain_sf"/>
</dbReference>
<dbReference type="STRING" id="1754190.A0A1Y1ZL73"/>
<dbReference type="Pfam" id="PF12796">
    <property type="entry name" value="Ank_2"/>
    <property type="match status" value="4"/>
</dbReference>
<dbReference type="PROSITE" id="PS50297">
    <property type="entry name" value="ANK_REP_REGION"/>
    <property type="match status" value="5"/>
</dbReference>
<evidence type="ECO:0000256" key="1">
    <source>
        <dbReference type="ARBA" id="ARBA00022737"/>
    </source>
</evidence>
<dbReference type="PANTHER" id="PTHR24198">
    <property type="entry name" value="ANKYRIN REPEAT AND PROTEIN KINASE DOMAIN-CONTAINING PROTEIN"/>
    <property type="match status" value="1"/>
</dbReference>
<keyword evidence="2 3" id="KW-0040">ANK repeat</keyword>
<proteinExistence type="predicted"/>
<sequence>MESTTTYDILKNPLFIESIKKDDIDYFSAVFKQKLNNLTKNDLSKIFEYLINHGASRRIMEVIIDYVDIDAKFSSGQTPLLLAISNNQYDIVSLLLNRGANLRLTNNKGENPLIYICKYSHFHDIMELLLKNNANFNIRDSNGRTAVMYAINTSNLKKLRLLLNHNFISNNVILKLILLGKHKFGVNRRQIKNIILAEGNKYKVSLTDKNGENALIYACKTRNENIIEIVLEYCLVKCKNVFDRKKAFKTFETYYNLNILLWAVINNYKQIVESLFKNGYDKNITDEFGNNLLMHSVINYKKEMIELLMKYDADICKCNRDGYSPILKSLKFGESNICYLMNHSKSSPSNPTVFNFYQAIWNNNLNFLYSCLKIRNRRLDEIDITLNEEECDIFTLKGCDFDCALSLAVLSNHSLPQLLLINYYKKYLYKKYENQEHRQWYSLLYSAQKGNETVVDFILGLGPYINVNIKTHFGDTPLILASKYGHESIAAKLISRNANVDKLNKDYDTAISLASANGYDKVVDLLLCYNADMTRDNVNKKTALTLACENGHDRVVNILLKYGRKRNLIEESEINAILLKACEFGYVSIVETLLSDRRVNVNVYNEERNTGLHLACENEHIDIIELLLEHQANIECKNCDLNTPLLISCEKGNEALVKLLLSHKANKNSRNRFGFTPFLIATKRRYTSIANILRYNYI</sequence>
<dbReference type="OrthoDB" id="20872at2759"/>
<name>A0A1Y1ZL73_9FUNG</name>
<feature type="repeat" description="ANK" evidence="3">
    <location>
        <begin position="539"/>
        <end position="571"/>
    </location>
</feature>
<feature type="repeat" description="ANK" evidence="3">
    <location>
        <begin position="75"/>
        <end position="107"/>
    </location>
</feature>
<dbReference type="Proteomes" id="UP000193920">
    <property type="component" value="Unassembled WGS sequence"/>
</dbReference>
<dbReference type="InterPro" id="IPR002110">
    <property type="entry name" value="Ankyrin_rpt"/>
</dbReference>
<dbReference type="EMBL" id="MCOG01000386">
    <property type="protein sequence ID" value="ORY11000.1"/>
    <property type="molecule type" value="Genomic_DNA"/>
</dbReference>
<feature type="repeat" description="ANK" evidence="3">
    <location>
        <begin position="473"/>
        <end position="505"/>
    </location>
</feature>
<dbReference type="Gene3D" id="1.25.40.20">
    <property type="entry name" value="Ankyrin repeat-containing domain"/>
    <property type="match status" value="4"/>
</dbReference>
<dbReference type="PROSITE" id="PS50088">
    <property type="entry name" value="ANK_REPEAT"/>
    <property type="match status" value="6"/>
</dbReference>
<keyword evidence="1" id="KW-0677">Repeat</keyword>
<comment type="caution">
    <text evidence="4">The sequence shown here is derived from an EMBL/GenBank/DDBJ whole genome shotgun (WGS) entry which is preliminary data.</text>
</comment>
<protein>
    <submittedName>
        <fullName evidence="4">Ankyrin</fullName>
    </submittedName>
</protein>
<dbReference type="Pfam" id="PF00023">
    <property type="entry name" value="Ank"/>
    <property type="match status" value="1"/>
</dbReference>
<evidence type="ECO:0000313" key="5">
    <source>
        <dbReference type="Proteomes" id="UP000193920"/>
    </source>
</evidence>
<dbReference type="PANTHER" id="PTHR24198:SF165">
    <property type="entry name" value="ANKYRIN REPEAT-CONTAINING PROTEIN-RELATED"/>
    <property type="match status" value="1"/>
</dbReference>
<feature type="repeat" description="ANK" evidence="3">
    <location>
        <begin position="640"/>
        <end position="672"/>
    </location>
</feature>